<evidence type="ECO:0000256" key="2">
    <source>
        <dbReference type="ARBA" id="ARBA00023125"/>
    </source>
</evidence>
<dbReference type="InterPro" id="IPR050204">
    <property type="entry name" value="AraC_XylS_family_regulators"/>
</dbReference>
<gene>
    <name evidence="5" type="ORF">GCM10009727_17310</name>
</gene>
<feature type="domain" description="HTH araC/xylS-type" evidence="4">
    <location>
        <begin position="200"/>
        <end position="298"/>
    </location>
</feature>
<dbReference type="InterPro" id="IPR020449">
    <property type="entry name" value="Tscrpt_reg_AraC-type_HTH"/>
</dbReference>
<evidence type="ECO:0000313" key="5">
    <source>
        <dbReference type="EMBL" id="GAA2127464.1"/>
    </source>
</evidence>
<evidence type="ECO:0000259" key="4">
    <source>
        <dbReference type="PROSITE" id="PS01124"/>
    </source>
</evidence>
<dbReference type="InterPro" id="IPR011051">
    <property type="entry name" value="RmlC_Cupin_sf"/>
</dbReference>
<keyword evidence="1" id="KW-0805">Transcription regulation</keyword>
<organism evidence="5 6">
    <name type="scientific">Actinomadura napierensis</name>
    <dbReference type="NCBI Taxonomy" id="267854"/>
    <lineage>
        <taxon>Bacteria</taxon>
        <taxon>Bacillati</taxon>
        <taxon>Actinomycetota</taxon>
        <taxon>Actinomycetes</taxon>
        <taxon>Streptosporangiales</taxon>
        <taxon>Thermomonosporaceae</taxon>
        <taxon>Actinomadura</taxon>
    </lineage>
</organism>
<dbReference type="EMBL" id="BAAAMR010000010">
    <property type="protein sequence ID" value="GAA2127464.1"/>
    <property type="molecule type" value="Genomic_DNA"/>
</dbReference>
<dbReference type="InterPro" id="IPR032783">
    <property type="entry name" value="AraC_lig"/>
</dbReference>
<proteinExistence type="predicted"/>
<dbReference type="SUPFAM" id="SSF51182">
    <property type="entry name" value="RmlC-like cupins"/>
    <property type="match status" value="1"/>
</dbReference>
<dbReference type="PANTHER" id="PTHR46796">
    <property type="entry name" value="HTH-TYPE TRANSCRIPTIONAL ACTIVATOR RHAS-RELATED"/>
    <property type="match status" value="1"/>
</dbReference>
<dbReference type="InterPro" id="IPR009057">
    <property type="entry name" value="Homeodomain-like_sf"/>
</dbReference>
<dbReference type="SUPFAM" id="SSF46689">
    <property type="entry name" value="Homeodomain-like"/>
    <property type="match status" value="2"/>
</dbReference>
<reference evidence="6" key="1">
    <citation type="journal article" date="2019" name="Int. J. Syst. Evol. Microbiol.">
        <title>The Global Catalogue of Microorganisms (GCM) 10K type strain sequencing project: providing services to taxonomists for standard genome sequencing and annotation.</title>
        <authorList>
            <consortium name="The Broad Institute Genomics Platform"/>
            <consortium name="The Broad Institute Genome Sequencing Center for Infectious Disease"/>
            <person name="Wu L."/>
            <person name="Ma J."/>
        </authorList>
    </citation>
    <scope>NUCLEOTIDE SEQUENCE [LARGE SCALE GENOMIC DNA]</scope>
    <source>
        <strain evidence="6">JCM 13850</strain>
    </source>
</reference>
<dbReference type="PANTHER" id="PTHR46796:SF13">
    <property type="entry name" value="HTH-TYPE TRANSCRIPTIONAL ACTIVATOR RHAS"/>
    <property type="match status" value="1"/>
</dbReference>
<dbReference type="Gene3D" id="1.10.10.60">
    <property type="entry name" value="Homeodomain-like"/>
    <property type="match status" value="2"/>
</dbReference>
<keyword evidence="2" id="KW-0238">DNA-binding</keyword>
<keyword evidence="6" id="KW-1185">Reference proteome</keyword>
<name>A0ABP5KAU1_9ACTN</name>
<keyword evidence="3" id="KW-0804">Transcription</keyword>
<sequence length="300" mass="32173">MDVLSDAITAMHTGRPHANRHRLRAPWGMRFAGGDGCAFHVVLQGSCWLIPPDDAPPFQLGAGDVAFLRGAGTHGLADSPTSPLREFDVRNPEAPVDGDGVVTVVLCGAYLLDGSRAHPLLSEVPPVAHLPARIGHHAALRTAVDLLGAEMGRPRPGAGAIVPALLDTLLLYILRAWFEERAEDPAATGWTAALTDPAIATALTAIHDSPDRPWTVAELGRRAGLSRAAFAVRFTTLVGQPPLTYLTWWRMTIAARLLRESDTSLLTVARQVGYSSDVAFAAAFKRQYGTTPGRYRSTHT</sequence>
<dbReference type="PRINTS" id="PR00032">
    <property type="entry name" value="HTHARAC"/>
</dbReference>
<protein>
    <submittedName>
        <fullName evidence="5">AraC family transcriptional regulator</fullName>
    </submittedName>
</protein>
<dbReference type="SMART" id="SM00342">
    <property type="entry name" value="HTH_ARAC"/>
    <property type="match status" value="1"/>
</dbReference>
<dbReference type="Pfam" id="PF12852">
    <property type="entry name" value="Cupin_6"/>
    <property type="match status" value="1"/>
</dbReference>
<dbReference type="InterPro" id="IPR018062">
    <property type="entry name" value="HTH_AraC-typ_CS"/>
</dbReference>
<dbReference type="RefSeq" id="WP_344263387.1">
    <property type="nucleotide sequence ID" value="NZ_BAAAMR010000010.1"/>
</dbReference>
<dbReference type="PROSITE" id="PS00041">
    <property type="entry name" value="HTH_ARAC_FAMILY_1"/>
    <property type="match status" value="1"/>
</dbReference>
<dbReference type="Pfam" id="PF12833">
    <property type="entry name" value="HTH_18"/>
    <property type="match status" value="1"/>
</dbReference>
<evidence type="ECO:0000256" key="1">
    <source>
        <dbReference type="ARBA" id="ARBA00023015"/>
    </source>
</evidence>
<accession>A0ABP5KAU1</accession>
<evidence type="ECO:0000313" key="6">
    <source>
        <dbReference type="Proteomes" id="UP001501020"/>
    </source>
</evidence>
<dbReference type="Proteomes" id="UP001501020">
    <property type="component" value="Unassembled WGS sequence"/>
</dbReference>
<comment type="caution">
    <text evidence="5">The sequence shown here is derived from an EMBL/GenBank/DDBJ whole genome shotgun (WGS) entry which is preliminary data.</text>
</comment>
<dbReference type="PROSITE" id="PS01124">
    <property type="entry name" value="HTH_ARAC_FAMILY_2"/>
    <property type="match status" value="1"/>
</dbReference>
<dbReference type="InterPro" id="IPR018060">
    <property type="entry name" value="HTH_AraC"/>
</dbReference>
<evidence type="ECO:0000256" key="3">
    <source>
        <dbReference type="ARBA" id="ARBA00023163"/>
    </source>
</evidence>